<evidence type="ECO:0000256" key="1">
    <source>
        <dbReference type="ARBA" id="ARBA00022603"/>
    </source>
</evidence>
<gene>
    <name evidence="5" type="ORF">NEF87_001333</name>
</gene>
<feature type="domain" description="DNA methylase N-4/N-6" evidence="4">
    <location>
        <begin position="61"/>
        <end position="142"/>
    </location>
</feature>
<keyword evidence="6" id="KW-1185">Reference proteome</keyword>
<evidence type="ECO:0000259" key="4">
    <source>
        <dbReference type="Pfam" id="PF01555"/>
    </source>
</evidence>
<evidence type="ECO:0000313" key="5">
    <source>
        <dbReference type="EMBL" id="UYP45048.1"/>
    </source>
</evidence>
<keyword evidence="1 3" id="KW-0489">Methyltransferase</keyword>
<evidence type="ECO:0000313" key="6">
    <source>
        <dbReference type="Proteomes" id="UP001208689"/>
    </source>
</evidence>
<proteinExistence type="inferred from homology"/>
<evidence type="ECO:0000256" key="3">
    <source>
        <dbReference type="RuleBase" id="RU362026"/>
    </source>
</evidence>
<dbReference type="Pfam" id="PF01555">
    <property type="entry name" value="N6_N4_Mtase"/>
    <property type="match status" value="1"/>
</dbReference>
<protein>
    <recommendedName>
        <fullName evidence="3">Type II methyltransferase</fullName>
        <ecNumber evidence="3">2.1.1.113</ecNumber>
    </recommendedName>
    <alternativeName>
        <fullName evidence="3">N-4 cytosine-specific methyltransferase</fullName>
    </alternativeName>
</protein>
<evidence type="ECO:0000256" key="2">
    <source>
        <dbReference type="ARBA" id="ARBA00022679"/>
    </source>
</evidence>
<dbReference type="EMBL" id="CP104013">
    <property type="protein sequence ID" value="UYP45048.1"/>
    <property type="molecule type" value="Genomic_DNA"/>
</dbReference>
<dbReference type="Proteomes" id="UP001208689">
    <property type="component" value="Chromosome"/>
</dbReference>
<dbReference type="EC" id="2.1.1.113" evidence="3"/>
<keyword evidence="3" id="KW-0680">Restriction system</keyword>
<comment type="catalytic activity">
    <reaction evidence="3">
        <text>a 2'-deoxycytidine in DNA + S-adenosyl-L-methionine = an N(4)-methyl-2'-deoxycytidine in DNA + S-adenosyl-L-homocysteine + H(+)</text>
        <dbReference type="Rhea" id="RHEA:16857"/>
        <dbReference type="Rhea" id="RHEA-COMP:11369"/>
        <dbReference type="Rhea" id="RHEA-COMP:13674"/>
        <dbReference type="ChEBI" id="CHEBI:15378"/>
        <dbReference type="ChEBI" id="CHEBI:57856"/>
        <dbReference type="ChEBI" id="CHEBI:59789"/>
        <dbReference type="ChEBI" id="CHEBI:85452"/>
        <dbReference type="ChEBI" id="CHEBI:137933"/>
        <dbReference type="EC" id="2.1.1.113"/>
    </reaction>
</comment>
<keyword evidence="3" id="KW-0949">S-adenosyl-L-methionine</keyword>
<name>A0ABY6HP03_9ARCH</name>
<keyword evidence="2" id="KW-0808">Transferase</keyword>
<dbReference type="InterPro" id="IPR002941">
    <property type="entry name" value="DNA_methylase_N4/N6"/>
</dbReference>
<dbReference type="InterPro" id="IPR001091">
    <property type="entry name" value="RM_Methyltransferase"/>
</dbReference>
<dbReference type="SUPFAM" id="SSF53335">
    <property type="entry name" value="S-adenosyl-L-methionine-dependent methyltransferases"/>
    <property type="match status" value="2"/>
</dbReference>
<comment type="similarity">
    <text evidence="3">Belongs to the N(4)/N(6)-methyltransferase family.</text>
</comment>
<reference evidence="5" key="1">
    <citation type="submission" date="2022-09" db="EMBL/GenBank/DDBJ databases">
        <title>Actin cytoskeleton and complex cell architecture in an #Asgard archaeon.</title>
        <authorList>
            <person name="Ponce Toledo R.I."/>
            <person name="Schleper C."/>
            <person name="Rodrigues Oliveira T."/>
            <person name="Wollweber F."/>
            <person name="Xu J."/>
            <person name="Rittmann S."/>
            <person name="Klingl A."/>
            <person name="Pilhofer M."/>
        </authorList>
    </citation>
    <scope>NUCLEOTIDE SEQUENCE</scope>
    <source>
        <strain evidence="5">B-35</strain>
    </source>
</reference>
<sequence length="323" mass="38015">MLFVGDELKRQNSKAKTSTEPTLFKPIFLPKEEPKETLIIEGRGKYSIRNSLNNLTGTEWIKFTRSWFEHHPPPRNKKQQEHLHPAKFPEDLIGKFIQYFTKEGMWVLDPFLGTGSTLVACDATRRNGIGTELTEKWANIAANRTQQYVIQGDCRELKNYALPPLDFCISSPPYWDMLHHSRGGSASTQKARIREGFDATFSDDERDMGNVEDYDDFIEMLLQLYKEIFDLMRPGAYCAVVMQNLLKKNQEFYPIAWEFALKMRNFGWQLCQEFLWCQRDKKLGIWGYPNTYISNVHHHYFLIFRKPLPKKKKKSRRKKENNN</sequence>
<organism evidence="5 6">
    <name type="scientific">Candidatus Lokiarchaeum ossiferum</name>
    <dbReference type="NCBI Taxonomy" id="2951803"/>
    <lineage>
        <taxon>Archaea</taxon>
        <taxon>Promethearchaeati</taxon>
        <taxon>Promethearchaeota</taxon>
        <taxon>Promethearchaeia</taxon>
        <taxon>Promethearchaeales</taxon>
        <taxon>Promethearchaeaceae</taxon>
        <taxon>Candidatus Lokiarchaeum</taxon>
    </lineage>
</organism>
<accession>A0ABY6HP03</accession>
<dbReference type="Gene3D" id="3.40.50.150">
    <property type="entry name" value="Vaccinia Virus protein VP39"/>
    <property type="match status" value="2"/>
</dbReference>
<dbReference type="InterPro" id="IPR029063">
    <property type="entry name" value="SAM-dependent_MTases_sf"/>
</dbReference>
<dbReference type="PRINTS" id="PR00508">
    <property type="entry name" value="S21N4MTFRASE"/>
</dbReference>